<evidence type="ECO:0000256" key="3">
    <source>
        <dbReference type="ARBA" id="ARBA00023134"/>
    </source>
</evidence>
<evidence type="ECO:0000256" key="7">
    <source>
        <dbReference type="ARBA" id="ARBA00077764"/>
    </source>
</evidence>
<dbReference type="PROSITE" id="PS51417">
    <property type="entry name" value="ARF"/>
    <property type="match status" value="1"/>
</dbReference>
<dbReference type="GO" id="GO:0005525">
    <property type="term" value="F:GTP binding"/>
    <property type="evidence" value="ECO:0007669"/>
    <property type="project" value="UniProtKB-KW"/>
</dbReference>
<reference evidence="11" key="1">
    <citation type="submission" date="2022-07" db="EMBL/GenBank/DDBJ databases">
        <title>Chromosome-level genome of Muraenolepis orangiensis.</title>
        <authorList>
            <person name="Kim J."/>
        </authorList>
    </citation>
    <scope>NUCLEOTIDE SEQUENCE</scope>
    <source>
        <strain evidence="11">KU_S4_2022</strain>
        <tissue evidence="11">Muscle</tissue>
    </source>
</reference>
<dbReference type="FunFam" id="3.40.50.300:FF:000412">
    <property type="entry name" value="ADP-ribosylation factor 1"/>
    <property type="match status" value="1"/>
</dbReference>
<dbReference type="PRINTS" id="PR00328">
    <property type="entry name" value="SAR1GTPBP"/>
</dbReference>
<dbReference type="GO" id="GO:0003924">
    <property type="term" value="F:GTPase activity"/>
    <property type="evidence" value="ECO:0007669"/>
    <property type="project" value="InterPro"/>
</dbReference>
<feature type="binding site" evidence="9">
    <location>
        <position position="10"/>
    </location>
    <ligand>
        <name>Mg(2+)</name>
        <dbReference type="ChEBI" id="CHEBI:18420"/>
    </ligand>
</feature>
<dbReference type="InterPro" id="IPR024156">
    <property type="entry name" value="Small_GTPase_ARF"/>
</dbReference>
<gene>
    <name evidence="11" type="ORF">NHX12_008761</name>
</gene>
<dbReference type="PANTHER" id="PTHR11711">
    <property type="entry name" value="ADP RIBOSYLATION FACTOR-RELATED"/>
    <property type="match status" value="1"/>
</dbReference>
<sequence length="194" mass="21977">MLGLDGSGKTTLLYNLKYSEHVVTVPTVGFNVEMLETKGQGPELTVWDVGGQCGMRPQWRHHYADTGVLVFVVDSGDVRRLDEAREELHQVLRCPNLRSIALIVLANKQDLPGALSPAQLGLRLDLRRVCVDRVWFVHPCSATSGMGLEEGFRRVAYLLKTWLKQTSKGFPETVIRLKLRYFAFVTMRQFLRFG</sequence>
<dbReference type="AlphaFoldDB" id="A0A9Q0DLZ2"/>
<organism evidence="11 12">
    <name type="scientific">Muraenolepis orangiensis</name>
    <name type="common">Patagonian moray cod</name>
    <dbReference type="NCBI Taxonomy" id="630683"/>
    <lineage>
        <taxon>Eukaryota</taxon>
        <taxon>Metazoa</taxon>
        <taxon>Chordata</taxon>
        <taxon>Craniata</taxon>
        <taxon>Vertebrata</taxon>
        <taxon>Euteleostomi</taxon>
        <taxon>Actinopterygii</taxon>
        <taxon>Neopterygii</taxon>
        <taxon>Teleostei</taxon>
        <taxon>Neoteleostei</taxon>
        <taxon>Acanthomorphata</taxon>
        <taxon>Zeiogadaria</taxon>
        <taxon>Gadariae</taxon>
        <taxon>Gadiformes</taxon>
        <taxon>Muraenolepidoidei</taxon>
        <taxon>Muraenolepididae</taxon>
        <taxon>Muraenolepis</taxon>
    </lineage>
</organism>
<evidence type="ECO:0000256" key="1">
    <source>
        <dbReference type="ARBA" id="ARBA00010290"/>
    </source>
</evidence>
<dbReference type="EMBL" id="JANIIK010000114">
    <property type="protein sequence ID" value="KAJ3590813.1"/>
    <property type="molecule type" value="Genomic_DNA"/>
</dbReference>
<dbReference type="Proteomes" id="UP001148018">
    <property type="component" value="Unassembled WGS sequence"/>
</dbReference>
<dbReference type="InterPro" id="IPR005225">
    <property type="entry name" value="Small_GTP-bd"/>
</dbReference>
<feature type="binding site" evidence="8">
    <location>
        <position position="51"/>
    </location>
    <ligand>
        <name>GTP</name>
        <dbReference type="ChEBI" id="CHEBI:37565"/>
    </ligand>
</feature>
<evidence type="ECO:0000256" key="5">
    <source>
        <dbReference type="ARBA" id="ARBA00061881"/>
    </source>
</evidence>
<comment type="caution">
    <text evidence="11">The sequence shown here is derived from an EMBL/GenBank/DDBJ whole genome shotgun (WGS) entry which is preliminary data.</text>
</comment>
<dbReference type="GO" id="GO:0046872">
    <property type="term" value="F:metal ion binding"/>
    <property type="evidence" value="ECO:0007669"/>
    <property type="project" value="UniProtKB-KW"/>
</dbReference>
<dbReference type="GO" id="GO:0030010">
    <property type="term" value="P:establishment of cell polarity"/>
    <property type="evidence" value="ECO:0007669"/>
    <property type="project" value="UniProtKB-ARBA"/>
</dbReference>
<feature type="binding site" evidence="8">
    <location>
        <begin position="107"/>
        <end position="110"/>
    </location>
    <ligand>
        <name>GTP</name>
        <dbReference type="ChEBI" id="CHEBI:37565"/>
    </ligand>
</feature>
<comment type="function">
    <text evidence="4">GTPase that recruits MYO1E to MHC class II-containing vesicles via the effector protein ARL14EP and hence controls the movement of these vesicles along the actin cytoskeleton in dendritic cells.</text>
</comment>
<evidence type="ECO:0000256" key="10">
    <source>
        <dbReference type="RuleBase" id="RU003925"/>
    </source>
</evidence>
<dbReference type="CDD" id="cd00878">
    <property type="entry name" value="Arf_Arl"/>
    <property type="match status" value="1"/>
</dbReference>
<accession>A0A9Q0DLZ2</accession>
<dbReference type="NCBIfam" id="TIGR00231">
    <property type="entry name" value="small_GTP"/>
    <property type="match status" value="1"/>
</dbReference>
<dbReference type="InterPro" id="IPR006689">
    <property type="entry name" value="Small_GTPase_ARF/SAR"/>
</dbReference>
<keyword evidence="9" id="KW-0479">Metal-binding</keyword>
<keyword evidence="2 8" id="KW-0547">Nucleotide-binding</keyword>
<dbReference type="SMART" id="SM00177">
    <property type="entry name" value="ARF"/>
    <property type="match status" value="1"/>
</dbReference>
<feature type="binding site" evidence="8">
    <location>
        <begin position="3"/>
        <end position="10"/>
    </location>
    <ligand>
        <name>GTP</name>
        <dbReference type="ChEBI" id="CHEBI:37565"/>
    </ligand>
</feature>
<protein>
    <recommendedName>
        <fullName evidence="6">ADP-ribosylation factor-like protein 14</fullName>
    </recommendedName>
    <alternativeName>
        <fullName evidence="7">ADP-ribosylation factor 7</fullName>
    </alternativeName>
</protein>
<proteinExistence type="inferred from homology"/>
<dbReference type="SUPFAM" id="SSF52540">
    <property type="entry name" value="P-loop containing nucleoside triphosphate hydrolases"/>
    <property type="match status" value="1"/>
</dbReference>
<keyword evidence="3 8" id="KW-0342">GTP-binding</keyword>
<evidence type="ECO:0000256" key="6">
    <source>
        <dbReference type="ARBA" id="ARBA00072405"/>
    </source>
</evidence>
<dbReference type="OrthoDB" id="6228084at2759"/>
<feature type="binding site" evidence="9">
    <location>
        <position position="27"/>
    </location>
    <ligand>
        <name>Mg(2+)</name>
        <dbReference type="ChEBI" id="CHEBI:18420"/>
    </ligand>
</feature>
<comment type="subunit">
    <text evidence="5">Interacts with ARL14EP.</text>
</comment>
<evidence type="ECO:0000256" key="9">
    <source>
        <dbReference type="PIRSR" id="PIRSR606689-2"/>
    </source>
</evidence>
<dbReference type="Pfam" id="PF00025">
    <property type="entry name" value="Arf"/>
    <property type="match status" value="1"/>
</dbReference>
<dbReference type="SMART" id="SM00178">
    <property type="entry name" value="SAR"/>
    <property type="match status" value="1"/>
</dbReference>
<dbReference type="Gene3D" id="3.40.50.300">
    <property type="entry name" value="P-loop containing nucleotide triphosphate hydrolases"/>
    <property type="match status" value="1"/>
</dbReference>
<keyword evidence="9" id="KW-0460">Magnesium</keyword>
<evidence type="ECO:0000256" key="8">
    <source>
        <dbReference type="PIRSR" id="PIRSR606689-1"/>
    </source>
</evidence>
<comment type="similarity">
    <text evidence="1 10">Belongs to the small GTPase superfamily. Arf family.</text>
</comment>
<dbReference type="InterPro" id="IPR027417">
    <property type="entry name" value="P-loop_NTPase"/>
</dbReference>
<evidence type="ECO:0000256" key="4">
    <source>
        <dbReference type="ARBA" id="ARBA00054077"/>
    </source>
</evidence>
<evidence type="ECO:0000313" key="12">
    <source>
        <dbReference type="Proteomes" id="UP001148018"/>
    </source>
</evidence>
<evidence type="ECO:0000313" key="11">
    <source>
        <dbReference type="EMBL" id="KAJ3590813.1"/>
    </source>
</evidence>
<evidence type="ECO:0000256" key="2">
    <source>
        <dbReference type="ARBA" id="ARBA00022741"/>
    </source>
</evidence>
<name>A0A9Q0DLZ2_9TELE</name>
<keyword evidence="12" id="KW-1185">Reference proteome</keyword>